<evidence type="ECO:0000256" key="1">
    <source>
        <dbReference type="SAM" id="SignalP"/>
    </source>
</evidence>
<dbReference type="STRING" id="317577.GCA_000419625_01039"/>
<gene>
    <name evidence="2" type="ORF">DFI_00710</name>
</gene>
<dbReference type="KEGG" id="dfc:DFI_00710"/>
<dbReference type="InterPro" id="IPR014468">
    <property type="entry name" value="UCP014979"/>
</dbReference>
<dbReference type="EMBL" id="CP021081">
    <property type="protein sequence ID" value="ASN79717.1"/>
    <property type="molecule type" value="Genomic_DNA"/>
</dbReference>
<feature type="chain" id="PRO_5012917168" description="DUF11 domain-containing protein" evidence="1">
    <location>
        <begin position="29"/>
        <end position="177"/>
    </location>
</feature>
<keyword evidence="3" id="KW-1185">Reference proteome</keyword>
<name>A0A221SSV3_9DEIO</name>
<evidence type="ECO:0000313" key="3">
    <source>
        <dbReference type="Proteomes" id="UP000259030"/>
    </source>
</evidence>
<feature type="signal peptide" evidence="1">
    <location>
        <begin position="1"/>
        <end position="28"/>
    </location>
</feature>
<evidence type="ECO:0008006" key="4">
    <source>
        <dbReference type="Google" id="ProtNLM"/>
    </source>
</evidence>
<organism evidence="2 3">
    <name type="scientific">Deinococcus ficus</name>
    <dbReference type="NCBI Taxonomy" id="317577"/>
    <lineage>
        <taxon>Bacteria</taxon>
        <taxon>Thermotogati</taxon>
        <taxon>Deinococcota</taxon>
        <taxon>Deinococci</taxon>
        <taxon>Deinococcales</taxon>
        <taxon>Deinococcaceae</taxon>
        <taxon>Deinococcus</taxon>
    </lineage>
</organism>
<protein>
    <recommendedName>
        <fullName evidence="4">DUF11 domain-containing protein</fullName>
    </recommendedName>
</protein>
<reference evidence="2 3" key="1">
    <citation type="submission" date="2017-05" db="EMBL/GenBank/DDBJ databases">
        <title>The complete genome sequence of Deinococcus ficus isolated from the rhizosphere of the Ficus religiosa L. in Taiwan.</title>
        <authorList>
            <person name="Wu K.-M."/>
            <person name="Liao T.-L."/>
            <person name="Liu Y.-M."/>
            <person name="Young C.-C."/>
            <person name="Tsai S.-F."/>
        </authorList>
    </citation>
    <scope>NUCLEOTIDE SEQUENCE [LARGE SCALE GENOMIC DNA]</scope>
    <source>
        <strain evidence="2 3">CC-FR2-10</strain>
    </source>
</reference>
<proteinExistence type="predicted"/>
<evidence type="ECO:0000313" key="2">
    <source>
        <dbReference type="EMBL" id="ASN79717.1"/>
    </source>
</evidence>
<dbReference type="Proteomes" id="UP000259030">
    <property type="component" value="Chromosome"/>
</dbReference>
<sequence>MKPATPQENPLKHRAAPTLLLLLGLALAQNASPLKLDLTLNLTLNLVKTVTENGRPVEKFTPATQNFPGDVLSQVVTVTNTGSKALSNVRIPLNVPRNTVYLAPEKGMADLQAQYSIDGGKTFAPAPLKKTVTVTENGKTTTRQVDVKPSEYQAVRWTVPNLAPGQTLKLGYRIQVK</sequence>
<dbReference type="AlphaFoldDB" id="A0A221SSV3"/>
<dbReference type="PIRSF" id="PIRSF014979">
    <property type="entry name" value="UCP014979"/>
    <property type="match status" value="1"/>
</dbReference>
<keyword evidence="1" id="KW-0732">Signal</keyword>
<accession>A0A221SSV3</accession>